<feature type="region of interest" description="Disordered" evidence="1">
    <location>
        <begin position="43"/>
        <end position="66"/>
    </location>
</feature>
<accession>A0A1W2H0C1</accession>
<name>A0A1W2H0C1_9BACT</name>
<evidence type="ECO:0000256" key="1">
    <source>
        <dbReference type="SAM" id="MobiDB-lite"/>
    </source>
</evidence>
<evidence type="ECO:0000313" key="3">
    <source>
        <dbReference type="Proteomes" id="UP000192333"/>
    </source>
</evidence>
<proteinExistence type="predicted"/>
<dbReference type="STRING" id="758820.SAMN00777080_0878"/>
<sequence length="66" mass="7041">MSKILTKPLLVTSTTGLVRRGGRSLVHAGRECEVKFENLSHVSVSSPMDERDSSADVSVTHMGEGG</sequence>
<dbReference type="EMBL" id="LT838813">
    <property type="protein sequence ID" value="SMD42331.1"/>
    <property type="molecule type" value="Genomic_DNA"/>
</dbReference>
<keyword evidence="3" id="KW-1185">Reference proteome</keyword>
<reference evidence="3" key="1">
    <citation type="submission" date="2017-04" db="EMBL/GenBank/DDBJ databases">
        <authorList>
            <person name="Varghese N."/>
            <person name="Submissions S."/>
        </authorList>
    </citation>
    <scope>NUCLEOTIDE SEQUENCE [LARGE SCALE GENOMIC DNA]</scope>
    <source>
        <strain evidence="3">DSM 16537</strain>
    </source>
</reference>
<gene>
    <name evidence="2" type="ORF">SAMN00777080_0878</name>
</gene>
<organism evidence="2 3">
    <name type="scientific">Aquiflexum balticum DSM 16537</name>
    <dbReference type="NCBI Taxonomy" id="758820"/>
    <lineage>
        <taxon>Bacteria</taxon>
        <taxon>Pseudomonadati</taxon>
        <taxon>Bacteroidota</taxon>
        <taxon>Cytophagia</taxon>
        <taxon>Cytophagales</taxon>
        <taxon>Cyclobacteriaceae</taxon>
        <taxon>Aquiflexum</taxon>
    </lineage>
</organism>
<protein>
    <submittedName>
        <fullName evidence="2">Uncharacterized protein</fullName>
    </submittedName>
</protein>
<dbReference type="AlphaFoldDB" id="A0A1W2H0C1"/>
<dbReference type="Proteomes" id="UP000192333">
    <property type="component" value="Chromosome I"/>
</dbReference>
<evidence type="ECO:0000313" key="2">
    <source>
        <dbReference type="EMBL" id="SMD42331.1"/>
    </source>
</evidence>